<proteinExistence type="predicted"/>
<keyword evidence="2" id="KW-1185">Reference proteome</keyword>
<organism evidence="1 2">
    <name type="scientific">Scutellospora calospora</name>
    <dbReference type="NCBI Taxonomy" id="85575"/>
    <lineage>
        <taxon>Eukaryota</taxon>
        <taxon>Fungi</taxon>
        <taxon>Fungi incertae sedis</taxon>
        <taxon>Mucoromycota</taxon>
        <taxon>Glomeromycotina</taxon>
        <taxon>Glomeromycetes</taxon>
        <taxon>Diversisporales</taxon>
        <taxon>Gigasporaceae</taxon>
        <taxon>Scutellospora</taxon>
    </lineage>
</organism>
<protein>
    <submittedName>
        <fullName evidence="1">8783_t:CDS:1</fullName>
    </submittedName>
</protein>
<accession>A0ACA9JUQ2</accession>
<gene>
    <name evidence="1" type="ORF">SCALOS_LOCUS302</name>
</gene>
<dbReference type="EMBL" id="CAJVPM010000141">
    <property type="protein sequence ID" value="CAG8436695.1"/>
    <property type="molecule type" value="Genomic_DNA"/>
</dbReference>
<evidence type="ECO:0000313" key="1">
    <source>
        <dbReference type="EMBL" id="CAG8436695.1"/>
    </source>
</evidence>
<comment type="caution">
    <text evidence="1">The sequence shown here is derived from an EMBL/GenBank/DDBJ whole genome shotgun (WGS) entry which is preliminary data.</text>
</comment>
<evidence type="ECO:0000313" key="2">
    <source>
        <dbReference type="Proteomes" id="UP000789860"/>
    </source>
</evidence>
<name>A0ACA9JUQ2_9GLOM</name>
<dbReference type="Proteomes" id="UP000789860">
    <property type="component" value="Unassembled WGS sequence"/>
</dbReference>
<sequence length="54" mass="6404">MDDIALNKSTAETETVTLYEGKTFSNWKPYEAFLSEWAKKQGFRMIKDRENDRI</sequence>
<reference evidence="1" key="1">
    <citation type="submission" date="2021-06" db="EMBL/GenBank/DDBJ databases">
        <authorList>
            <person name="Kallberg Y."/>
            <person name="Tangrot J."/>
            <person name="Rosling A."/>
        </authorList>
    </citation>
    <scope>NUCLEOTIDE SEQUENCE</scope>
    <source>
        <strain evidence="1">AU212A</strain>
    </source>
</reference>